<dbReference type="GO" id="GO:0016020">
    <property type="term" value="C:membrane"/>
    <property type="evidence" value="ECO:0007669"/>
    <property type="project" value="TreeGrafter"/>
</dbReference>
<protein>
    <recommendedName>
        <fullName evidence="6">Steroid 5-alpha reductase C-terminal domain-containing protein</fullName>
    </recommendedName>
</protein>
<evidence type="ECO:0008006" key="6">
    <source>
        <dbReference type="Google" id="ProtNLM"/>
    </source>
</evidence>
<proteinExistence type="predicted"/>
<dbReference type="EMBL" id="WIPF01000058">
    <property type="protein sequence ID" value="KAF3217528.1"/>
    <property type="molecule type" value="Genomic_DNA"/>
</dbReference>
<keyword evidence="1" id="KW-0472">Membrane</keyword>
<name>A0A6G1MC21_ORBOL</name>
<comment type="caution">
    <text evidence="2">The sequence shown here is derived from an EMBL/GenBank/DDBJ whole genome shotgun (WGS) entry which is preliminary data.</text>
</comment>
<evidence type="ECO:0000313" key="5">
    <source>
        <dbReference type="Proteomes" id="UP000614610"/>
    </source>
</evidence>
<accession>A0A6G1MC21</accession>
<feature type="transmembrane region" description="Helical" evidence="1">
    <location>
        <begin position="21"/>
        <end position="42"/>
    </location>
</feature>
<reference evidence="2 4" key="1">
    <citation type="submission" date="2019-06" db="EMBL/GenBank/DDBJ databases">
        <authorList>
            <person name="Palmer J.M."/>
        </authorList>
    </citation>
    <scope>NUCLEOTIDE SEQUENCE</scope>
    <source>
        <strain evidence="3 4">TWF191</strain>
        <strain evidence="2">TWF679</strain>
    </source>
</reference>
<keyword evidence="1" id="KW-0812">Transmembrane</keyword>
<dbReference type="EMBL" id="WIWT01000073">
    <property type="protein sequence ID" value="KAF3204209.1"/>
    <property type="molecule type" value="Genomic_DNA"/>
</dbReference>
<dbReference type="Pfam" id="PF06966">
    <property type="entry name" value="DUF1295"/>
    <property type="match status" value="1"/>
</dbReference>
<feature type="transmembrane region" description="Helical" evidence="1">
    <location>
        <begin position="87"/>
        <end position="109"/>
    </location>
</feature>
<keyword evidence="1" id="KW-1133">Transmembrane helix</keyword>
<dbReference type="AlphaFoldDB" id="A0A6G1MC21"/>
<dbReference type="InterPro" id="IPR010721">
    <property type="entry name" value="UstE-like"/>
</dbReference>
<feature type="transmembrane region" description="Helical" evidence="1">
    <location>
        <begin position="62"/>
        <end position="80"/>
    </location>
</feature>
<dbReference type="PANTHER" id="PTHR32251:SF15">
    <property type="entry name" value="3-OXO-5-ALPHA-STEROID 4-DEHYDROGENASE (DUF1295)"/>
    <property type="match status" value="1"/>
</dbReference>
<dbReference type="Gene3D" id="1.20.120.1630">
    <property type="match status" value="1"/>
</dbReference>
<dbReference type="Proteomes" id="UP000483672">
    <property type="component" value="Unassembled WGS sequence"/>
</dbReference>
<gene>
    <name evidence="3" type="ORF">TWF191_008504</name>
    <name evidence="2" type="ORF">TWF679_009947</name>
</gene>
<evidence type="ECO:0000256" key="1">
    <source>
        <dbReference type="SAM" id="Phobius"/>
    </source>
</evidence>
<organism evidence="2 5">
    <name type="scientific">Orbilia oligospora</name>
    <name type="common">Nematode-trapping fungus</name>
    <name type="synonym">Arthrobotrys oligospora</name>
    <dbReference type="NCBI Taxonomy" id="2813651"/>
    <lineage>
        <taxon>Eukaryota</taxon>
        <taxon>Fungi</taxon>
        <taxon>Dikarya</taxon>
        <taxon>Ascomycota</taxon>
        <taxon>Pezizomycotina</taxon>
        <taxon>Orbiliomycetes</taxon>
        <taxon>Orbiliales</taxon>
        <taxon>Orbiliaceae</taxon>
        <taxon>Orbilia</taxon>
    </lineage>
</organism>
<evidence type="ECO:0000313" key="4">
    <source>
        <dbReference type="Proteomes" id="UP000483672"/>
    </source>
</evidence>
<feature type="transmembrane region" description="Helical" evidence="1">
    <location>
        <begin position="121"/>
        <end position="139"/>
    </location>
</feature>
<dbReference type="OrthoDB" id="67965at2759"/>
<sequence>MSTQRAPESTLSVQRGNYTSSLPGPLLFVAFRTLTVPIQYLILTRSTTLLPLKSLTLSQTLLLAMPSCIAFKHITWSLLLMRERMTLPFAFFGGISDLTFECLTSYIYTLHPINPTYSPSLLIPGTILNIIGISTELISEIQRYKFKSDPRNKGKIYTGGLWGIIRNVNYACNILFAFGYASAAGGVIYGVMYSGIYVMNFVGNAIPGIEAYMKGKYGNQWEAVEKKVKWRLCPGIY</sequence>
<evidence type="ECO:0000313" key="2">
    <source>
        <dbReference type="EMBL" id="KAF3204209.1"/>
    </source>
</evidence>
<evidence type="ECO:0000313" key="3">
    <source>
        <dbReference type="EMBL" id="KAF3217528.1"/>
    </source>
</evidence>
<dbReference type="PANTHER" id="PTHR32251">
    <property type="entry name" value="3-OXO-5-ALPHA-STEROID 4-DEHYDROGENASE"/>
    <property type="match status" value="1"/>
</dbReference>
<dbReference type="Proteomes" id="UP000614610">
    <property type="component" value="Unassembled WGS sequence"/>
</dbReference>